<accession>A0A0D0APQ7</accession>
<dbReference type="Proteomes" id="UP000054485">
    <property type="component" value="Unassembled WGS sequence"/>
</dbReference>
<organism evidence="1 2">
    <name type="scientific">Suillus luteus UH-Slu-Lm8-n1</name>
    <dbReference type="NCBI Taxonomy" id="930992"/>
    <lineage>
        <taxon>Eukaryota</taxon>
        <taxon>Fungi</taxon>
        <taxon>Dikarya</taxon>
        <taxon>Basidiomycota</taxon>
        <taxon>Agaricomycotina</taxon>
        <taxon>Agaricomycetes</taxon>
        <taxon>Agaricomycetidae</taxon>
        <taxon>Boletales</taxon>
        <taxon>Suillineae</taxon>
        <taxon>Suillaceae</taxon>
        <taxon>Suillus</taxon>
    </lineage>
</organism>
<sequence>MMIFGTGAITDRKVGGDGQEDAIIPFQWAMNSPQIQIPRCNVVALASPDYTFYFQILAVRMMICAMSAKGRKTEAGLCHPKIHAPNAHSSISAKGYVKTIYPVRL</sequence>
<keyword evidence="2" id="KW-1185">Reference proteome</keyword>
<protein>
    <submittedName>
        <fullName evidence="1">Unplaced genomic scaffold CY34scaffold_406, whole genome shotgun sequence</fullName>
    </submittedName>
</protein>
<reference evidence="1 2" key="1">
    <citation type="submission" date="2014-04" db="EMBL/GenBank/DDBJ databases">
        <authorList>
            <consortium name="DOE Joint Genome Institute"/>
            <person name="Kuo A."/>
            <person name="Ruytinx J."/>
            <person name="Rineau F."/>
            <person name="Colpaert J."/>
            <person name="Kohler A."/>
            <person name="Nagy L.G."/>
            <person name="Floudas D."/>
            <person name="Copeland A."/>
            <person name="Barry K.W."/>
            <person name="Cichocki N."/>
            <person name="Veneault-Fourrey C."/>
            <person name="LaButti K."/>
            <person name="Lindquist E.A."/>
            <person name="Lipzen A."/>
            <person name="Lundell T."/>
            <person name="Morin E."/>
            <person name="Murat C."/>
            <person name="Sun H."/>
            <person name="Tunlid A."/>
            <person name="Henrissat B."/>
            <person name="Grigoriev I.V."/>
            <person name="Hibbett D.S."/>
            <person name="Martin F."/>
            <person name="Nordberg H.P."/>
            <person name="Cantor M.N."/>
            <person name="Hua S.X."/>
        </authorList>
    </citation>
    <scope>NUCLEOTIDE SEQUENCE [LARGE SCALE GENOMIC DNA]</scope>
    <source>
        <strain evidence="1 2">UH-Slu-Lm8-n1</strain>
    </source>
</reference>
<proteinExistence type="predicted"/>
<name>A0A0D0APQ7_9AGAM</name>
<dbReference type="HOGENOM" id="CLU_2238390_0_0_1"/>
<dbReference type="InParanoid" id="A0A0D0APQ7"/>
<dbReference type="EMBL" id="KN835537">
    <property type="protein sequence ID" value="KIK36337.1"/>
    <property type="molecule type" value="Genomic_DNA"/>
</dbReference>
<dbReference type="AlphaFoldDB" id="A0A0D0APQ7"/>
<gene>
    <name evidence="1" type="ORF">CY34DRAFT_527132</name>
</gene>
<evidence type="ECO:0000313" key="2">
    <source>
        <dbReference type="Proteomes" id="UP000054485"/>
    </source>
</evidence>
<evidence type="ECO:0000313" key="1">
    <source>
        <dbReference type="EMBL" id="KIK36337.1"/>
    </source>
</evidence>
<reference evidence="2" key="2">
    <citation type="submission" date="2015-01" db="EMBL/GenBank/DDBJ databases">
        <title>Evolutionary Origins and Diversification of the Mycorrhizal Mutualists.</title>
        <authorList>
            <consortium name="DOE Joint Genome Institute"/>
            <consortium name="Mycorrhizal Genomics Consortium"/>
            <person name="Kohler A."/>
            <person name="Kuo A."/>
            <person name="Nagy L.G."/>
            <person name="Floudas D."/>
            <person name="Copeland A."/>
            <person name="Barry K.W."/>
            <person name="Cichocki N."/>
            <person name="Veneault-Fourrey C."/>
            <person name="LaButti K."/>
            <person name="Lindquist E.A."/>
            <person name="Lipzen A."/>
            <person name="Lundell T."/>
            <person name="Morin E."/>
            <person name="Murat C."/>
            <person name="Riley R."/>
            <person name="Ohm R."/>
            <person name="Sun H."/>
            <person name="Tunlid A."/>
            <person name="Henrissat B."/>
            <person name="Grigoriev I.V."/>
            <person name="Hibbett D.S."/>
            <person name="Martin F."/>
        </authorList>
    </citation>
    <scope>NUCLEOTIDE SEQUENCE [LARGE SCALE GENOMIC DNA]</scope>
    <source>
        <strain evidence="2">UH-Slu-Lm8-n1</strain>
    </source>
</reference>